<reference evidence="9" key="1">
    <citation type="submission" date="2021-01" db="EMBL/GenBank/DDBJ databases">
        <authorList>
            <consortium name="Genoscope - CEA"/>
            <person name="William W."/>
        </authorList>
    </citation>
    <scope>NUCLEOTIDE SEQUENCE</scope>
</reference>
<dbReference type="AlphaFoldDB" id="A0A8S1MD36"/>
<accession>A0A8S1MD36</accession>
<evidence type="ECO:0000256" key="6">
    <source>
        <dbReference type="ARBA" id="ARBA00022833"/>
    </source>
</evidence>
<dbReference type="Proteomes" id="UP000688137">
    <property type="component" value="Unassembled WGS sequence"/>
</dbReference>
<dbReference type="Pfam" id="PF22191">
    <property type="entry name" value="IBR_1"/>
    <property type="match status" value="1"/>
</dbReference>
<evidence type="ECO:0000313" key="10">
    <source>
        <dbReference type="Proteomes" id="UP000688137"/>
    </source>
</evidence>
<dbReference type="PANTHER" id="PTHR11685">
    <property type="entry name" value="RBR FAMILY RING FINGER AND IBR DOMAIN-CONTAINING"/>
    <property type="match status" value="1"/>
</dbReference>
<dbReference type="EMBL" id="CAJJDM010000055">
    <property type="protein sequence ID" value="CAD8076151.1"/>
    <property type="molecule type" value="Genomic_DNA"/>
</dbReference>
<evidence type="ECO:0000256" key="5">
    <source>
        <dbReference type="ARBA" id="ARBA00022786"/>
    </source>
</evidence>
<feature type="transmembrane region" description="Helical" evidence="7">
    <location>
        <begin position="201"/>
        <end position="225"/>
    </location>
</feature>
<name>A0A8S1MD36_PARPR</name>
<dbReference type="GO" id="GO:0008270">
    <property type="term" value="F:zinc ion binding"/>
    <property type="evidence" value="ECO:0007669"/>
    <property type="project" value="UniProtKB-KW"/>
</dbReference>
<evidence type="ECO:0000256" key="3">
    <source>
        <dbReference type="ARBA" id="ARBA00022737"/>
    </source>
</evidence>
<protein>
    <recommendedName>
        <fullName evidence="8">RING-type domain-containing protein</fullName>
    </recommendedName>
</protein>
<keyword evidence="3" id="KW-0677">Repeat</keyword>
<keyword evidence="10" id="KW-1185">Reference proteome</keyword>
<keyword evidence="7" id="KW-0812">Transmembrane</keyword>
<evidence type="ECO:0000259" key="8">
    <source>
        <dbReference type="PROSITE" id="PS51873"/>
    </source>
</evidence>
<dbReference type="GO" id="GO:0004842">
    <property type="term" value="F:ubiquitin-protein transferase activity"/>
    <property type="evidence" value="ECO:0007669"/>
    <property type="project" value="InterPro"/>
</dbReference>
<keyword evidence="7" id="KW-1133">Transmembrane helix</keyword>
<keyword evidence="7" id="KW-0472">Membrane</keyword>
<evidence type="ECO:0000256" key="1">
    <source>
        <dbReference type="ARBA" id="ARBA00022679"/>
    </source>
</evidence>
<feature type="transmembrane region" description="Helical" evidence="7">
    <location>
        <begin position="305"/>
        <end position="323"/>
    </location>
</feature>
<dbReference type="GO" id="GO:0016567">
    <property type="term" value="P:protein ubiquitination"/>
    <property type="evidence" value="ECO:0007669"/>
    <property type="project" value="InterPro"/>
</dbReference>
<keyword evidence="4" id="KW-0863">Zinc-finger</keyword>
<keyword evidence="1" id="KW-0808">Transferase</keyword>
<evidence type="ECO:0000313" key="9">
    <source>
        <dbReference type="EMBL" id="CAD8076151.1"/>
    </source>
</evidence>
<sequence>MFCPICMKNQPCLFELKNCSCSYCYTCALNWIQEQIKQKQNTNSFRCLNYKCKEEINMEKFHQSITSQKILNRYQEIMLKKYLLQTQDIRPCPNCNNYGFLPKNRCSEDFVCRECKFVWVDKQYLTYSKIIKLYLNQFKNNNFTIIFKFIKTESCPKCNCQILKNGGCRHMTCKQCQISFCWNCKKYLQGHNDDICAISRFTYYLLVLQNIIITFKLFNLHLYLYLLLYPFYGLAIAIIYNLYVLMPIVIIASIICGIYRYRIEKKSWKTYIMEYIYALLIEGSIYFVVFIIIEYFEITNEQLIYYHYYQGILIIMYGLMILMKWGFNKFIFHDWLQYLI</sequence>
<comment type="caution">
    <text evidence="9">The sequence shown here is derived from an EMBL/GenBank/DDBJ whole genome shotgun (WGS) entry which is preliminary data.</text>
</comment>
<keyword evidence="6" id="KW-0862">Zinc</keyword>
<keyword evidence="5" id="KW-0833">Ubl conjugation pathway</keyword>
<dbReference type="OMA" id="DICAISR"/>
<evidence type="ECO:0000256" key="2">
    <source>
        <dbReference type="ARBA" id="ARBA00022723"/>
    </source>
</evidence>
<dbReference type="PROSITE" id="PS51873">
    <property type="entry name" value="TRIAD"/>
    <property type="match status" value="1"/>
</dbReference>
<evidence type="ECO:0000256" key="4">
    <source>
        <dbReference type="ARBA" id="ARBA00022771"/>
    </source>
</evidence>
<evidence type="ECO:0000256" key="7">
    <source>
        <dbReference type="SAM" id="Phobius"/>
    </source>
</evidence>
<feature type="transmembrane region" description="Helical" evidence="7">
    <location>
        <begin position="231"/>
        <end position="259"/>
    </location>
</feature>
<gene>
    <name evidence="9" type="ORF">PPRIM_AZ9-3.1.T0550259</name>
</gene>
<dbReference type="InterPro" id="IPR031127">
    <property type="entry name" value="E3_UB_ligase_RBR"/>
</dbReference>
<dbReference type="InterPro" id="IPR044066">
    <property type="entry name" value="TRIAD_supradom"/>
</dbReference>
<keyword evidence="2" id="KW-0479">Metal-binding</keyword>
<feature type="transmembrane region" description="Helical" evidence="7">
    <location>
        <begin position="271"/>
        <end position="293"/>
    </location>
</feature>
<proteinExistence type="predicted"/>
<feature type="domain" description="RING-type" evidence="8">
    <location>
        <begin position="1"/>
        <end position="205"/>
    </location>
</feature>
<organism evidence="9 10">
    <name type="scientific">Paramecium primaurelia</name>
    <dbReference type="NCBI Taxonomy" id="5886"/>
    <lineage>
        <taxon>Eukaryota</taxon>
        <taxon>Sar</taxon>
        <taxon>Alveolata</taxon>
        <taxon>Ciliophora</taxon>
        <taxon>Intramacronucleata</taxon>
        <taxon>Oligohymenophorea</taxon>
        <taxon>Peniculida</taxon>
        <taxon>Parameciidae</taxon>
        <taxon>Paramecium</taxon>
    </lineage>
</organism>